<protein>
    <submittedName>
        <fullName evidence="1">SusC/RagA family protein</fullName>
    </submittedName>
</protein>
<name>A0A5M5BSY7_BACOV</name>
<dbReference type="SUPFAM" id="SSF56935">
    <property type="entry name" value="Porins"/>
    <property type="match status" value="1"/>
</dbReference>
<comment type="caution">
    <text evidence="1">The sequence shown here is derived from an EMBL/GenBank/DDBJ whole genome shotgun (WGS) entry which is preliminary data.</text>
</comment>
<organism evidence="1 2">
    <name type="scientific">Bacteroides ovatus</name>
    <dbReference type="NCBI Taxonomy" id="28116"/>
    <lineage>
        <taxon>Bacteria</taxon>
        <taxon>Pseudomonadati</taxon>
        <taxon>Bacteroidota</taxon>
        <taxon>Bacteroidia</taxon>
        <taxon>Bacteroidales</taxon>
        <taxon>Bacteroidaceae</taxon>
        <taxon>Bacteroides</taxon>
    </lineage>
</organism>
<gene>
    <name evidence="1" type="ORF">F3D71_29070</name>
</gene>
<dbReference type="EMBL" id="VWLE01000801">
    <property type="protein sequence ID" value="KAA3934285.1"/>
    <property type="molecule type" value="Genomic_DNA"/>
</dbReference>
<reference evidence="1 2" key="1">
    <citation type="journal article" date="2019" name="Nat. Med.">
        <title>A library of human gut bacterial isolates paired with longitudinal multiomics data enables mechanistic microbiome research.</title>
        <authorList>
            <person name="Poyet M."/>
            <person name="Groussin M."/>
            <person name="Gibbons S.M."/>
            <person name="Avila-Pacheco J."/>
            <person name="Jiang X."/>
            <person name="Kearney S.M."/>
            <person name="Perrotta A.R."/>
            <person name="Berdy B."/>
            <person name="Zhao S."/>
            <person name="Lieberman T.D."/>
            <person name="Swanson P.K."/>
            <person name="Smith M."/>
            <person name="Roesemann S."/>
            <person name="Alexander J.E."/>
            <person name="Rich S.A."/>
            <person name="Livny J."/>
            <person name="Vlamakis H."/>
            <person name="Clish C."/>
            <person name="Bullock K."/>
            <person name="Deik A."/>
            <person name="Scott J."/>
            <person name="Pierce K.A."/>
            <person name="Xavier R.J."/>
            <person name="Alm E.J."/>
        </authorList>
    </citation>
    <scope>NUCLEOTIDE SEQUENCE [LARGE SCALE GENOMIC DNA]</scope>
    <source>
        <strain evidence="1 2">BIOML-A163</strain>
    </source>
</reference>
<dbReference type="AlphaFoldDB" id="A0A5M5BSY7"/>
<feature type="non-terminal residue" evidence="1">
    <location>
        <position position="1"/>
    </location>
</feature>
<accession>A0A5M5BSY7</accession>
<evidence type="ECO:0000313" key="1">
    <source>
        <dbReference type="EMBL" id="KAA3934285.1"/>
    </source>
</evidence>
<dbReference type="Proteomes" id="UP000323717">
    <property type="component" value="Unassembled WGS sequence"/>
</dbReference>
<sequence>FDSADYYYINKSSLPKVYGGFNTSLSWKGFDLSAIFAYSIGGYIYNRDITMILHNGSLEGRDWSTEILKRWTPDNRYTDVPALSTTSNDWNSASTRFLQNNSYMRLKNLTLSYNLPKQWISKLSLSSVQVYVQGDNLFTIHRNQGLDPEQGITGITYYRYPAMRTISGGINVSF</sequence>
<evidence type="ECO:0000313" key="2">
    <source>
        <dbReference type="Proteomes" id="UP000323717"/>
    </source>
</evidence>
<proteinExistence type="predicted"/>